<feature type="transmembrane region" description="Helical" evidence="1">
    <location>
        <begin position="23"/>
        <end position="40"/>
    </location>
</feature>
<name>A0A501XL16_9SPHN</name>
<dbReference type="RefSeq" id="WP_140928177.1">
    <property type="nucleotide sequence ID" value="NZ_VFSU01000024.1"/>
</dbReference>
<keyword evidence="1" id="KW-1133">Transmembrane helix</keyword>
<keyword evidence="1" id="KW-0812">Transmembrane</keyword>
<dbReference type="OrthoDB" id="7391073at2"/>
<dbReference type="EMBL" id="VFSU01000024">
    <property type="protein sequence ID" value="TPE61119.1"/>
    <property type="molecule type" value="Genomic_DNA"/>
</dbReference>
<feature type="transmembrane region" description="Helical" evidence="1">
    <location>
        <begin position="167"/>
        <end position="200"/>
    </location>
</feature>
<feature type="transmembrane region" description="Helical" evidence="1">
    <location>
        <begin position="220"/>
        <end position="241"/>
    </location>
</feature>
<keyword evidence="1" id="KW-0472">Membrane</keyword>
<dbReference type="Proteomes" id="UP000319897">
    <property type="component" value="Unassembled WGS sequence"/>
</dbReference>
<proteinExistence type="predicted"/>
<comment type="caution">
    <text evidence="3">The sequence shown here is derived from an EMBL/GenBank/DDBJ whole genome shotgun (WGS) entry which is preliminary data.</text>
</comment>
<feature type="domain" description="Glycerophosphoryl diester phosphodiesterase membrane" evidence="2">
    <location>
        <begin position="118"/>
        <end position="237"/>
    </location>
</feature>
<accession>A0A501XL16</accession>
<sequence>MDPISFGQIWPRTVSGVRRHGDMLWSLAAAFLFLPQLLFARQMNDRLPQQWFKGELAIGDGVAVALVVLGSLLFQIMAARLLVRDGTGGQPLGRDLKAAFRLFPAAFAALMLQGLATGFGLFLLIIPGIWIFTRLSLAMPLVATDQPDPINALKTSWALTSGRTLKVFGMLFVLILGFMMLSIGVVGLGSALGVISTVAAGAPPAEGWGVGRWLFELLNAGASAAFGTIYIAFITQLMLALKQHPADKF</sequence>
<evidence type="ECO:0000256" key="1">
    <source>
        <dbReference type="SAM" id="Phobius"/>
    </source>
</evidence>
<feature type="transmembrane region" description="Helical" evidence="1">
    <location>
        <begin position="61"/>
        <end position="83"/>
    </location>
</feature>
<protein>
    <recommendedName>
        <fullName evidence="2">Glycerophosphoryl diester phosphodiesterase membrane domain-containing protein</fullName>
    </recommendedName>
</protein>
<evidence type="ECO:0000313" key="3">
    <source>
        <dbReference type="EMBL" id="TPE61119.1"/>
    </source>
</evidence>
<organism evidence="3 4">
    <name type="scientific">Sandaracinobacter neustonicus</name>
    <dbReference type="NCBI Taxonomy" id="1715348"/>
    <lineage>
        <taxon>Bacteria</taxon>
        <taxon>Pseudomonadati</taxon>
        <taxon>Pseudomonadota</taxon>
        <taxon>Alphaproteobacteria</taxon>
        <taxon>Sphingomonadales</taxon>
        <taxon>Sphingosinicellaceae</taxon>
        <taxon>Sandaracinobacter</taxon>
    </lineage>
</organism>
<feature type="transmembrane region" description="Helical" evidence="1">
    <location>
        <begin position="103"/>
        <end position="132"/>
    </location>
</feature>
<keyword evidence="4" id="KW-1185">Reference proteome</keyword>
<reference evidence="3 4" key="1">
    <citation type="submission" date="2019-06" db="EMBL/GenBank/DDBJ databases">
        <authorList>
            <person name="Lee I."/>
            <person name="Jang G.I."/>
            <person name="Hwang C.Y."/>
        </authorList>
    </citation>
    <scope>NUCLEOTIDE SEQUENCE [LARGE SCALE GENOMIC DNA]</scope>
    <source>
        <strain evidence="3 4">PAMC 28131</strain>
    </source>
</reference>
<dbReference type="Pfam" id="PF10110">
    <property type="entry name" value="GPDPase_memb"/>
    <property type="match status" value="1"/>
</dbReference>
<evidence type="ECO:0000259" key="2">
    <source>
        <dbReference type="Pfam" id="PF10110"/>
    </source>
</evidence>
<dbReference type="InterPro" id="IPR018476">
    <property type="entry name" value="GlyceroP-diester-Pdiesterase_M"/>
</dbReference>
<evidence type="ECO:0000313" key="4">
    <source>
        <dbReference type="Proteomes" id="UP000319897"/>
    </source>
</evidence>
<gene>
    <name evidence="3" type="ORF">FJQ54_09495</name>
</gene>
<dbReference type="AlphaFoldDB" id="A0A501XL16"/>